<feature type="transmembrane region" description="Helical" evidence="1">
    <location>
        <begin position="418"/>
        <end position="439"/>
    </location>
</feature>
<dbReference type="SUPFAM" id="SSF54236">
    <property type="entry name" value="Ubiquitin-like"/>
    <property type="match status" value="1"/>
</dbReference>
<comment type="caution">
    <text evidence="3">The sequence shown here is derived from an EMBL/GenBank/DDBJ whole genome shotgun (WGS) entry which is preliminary data.</text>
</comment>
<evidence type="ECO:0000259" key="2">
    <source>
        <dbReference type="PROSITE" id="PS50053"/>
    </source>
</evidence>
<gene>
    <name evidence="3" type="ORF">M9Y10_007439</name>
</gene>
<accession>A0ABR2J1F8</accession>
<evidence type="ECO:0000313" key="4">
    <source>
        <dbReference type="Proteomes" id="UP001470230"/>
    </source>
</evidence>
<dbReference type="PROSITE" id="PS50053">
    <property type="entry name" value="UBIQUITIN_2"/>
    <property type="match status" value="1"/>
</dbReference>
<keyword evidence="1" id="KW-0472">Membrane</keyword>
<dbReference type="InterPro" id="IPR000626">
    <property type="entry name" value="Ubiquitin-like_dom"/>
</dbReference>
<dbReference type="EMBL" id="JAPFFF010000013">
    <property type="protein sequence ID" value="KAK8871699.1"/>
    <property type="molecule type" value="Genomic_DNA"/>
</dbReference>
<keyword evidence="1" id="KW-1133">Transmembrane helix</keyword>
<dbReference type="Proteomes" id="UP001470230">
    <property type="component" value="Unassembled WGS sequence"/>
</dbReference>
<protein>
    <submittedName>
        <fullName evidence="3">Ubiquitin fusion protein</fullName>
    </submittedName>
</protein>
<feature type="domain" description="Ubiquitin-like" evidence="2">
    <location>
        <begin position="1"/>
        <end position="82"/>
    </location>
</feature>
<dbReference type="Gene3D" id="3.10.20.90">
    <property type="entry name" value="Phosphatidylinositol 3-kinase Catalytic Subunit, Chain A, domain 1"/>
    <property type="match status" value="1"/>
</dbReference>
<keyword evidence="1" id="KW-0812">Transmembrane</keyword>
<dbReference type="InterPro" id="IPR029071">
    <property type="entry name" value="Ubiquitin-like_domsf"/>
</dbReference>
<name>A0ABR2J1F8_9EUKA</name>
<reference evidence="3 4" key="1">
    <citation type="submission" date="2024-04" db="EMBL/GenBank/DDBJ databases">
        <title>Tritrichomonas musculus Genome.</title>
        <authorList>
            <person name="Alves-Ferreira E."/>
            <person name="Grigg M."/>
            <person name="Lorenzi H."/>
            <person name="Galac M."/>
        </authorList>
    </citation>
    <scope>NUCLEOTIDE SEQUENCE [LARGE SCALE GENOMIC DNA]</scope>
    <source>
        <strain evidence="3 4">EAF2021</strain>
    </source>
</reference>
<dbReference type="Gene3D" id="3.90.70.10">
    <property type="entry name" value="Cysteine proteinases"/>
    <property type="match status" value="1"/>
</dbReference>
<evidence type="ECO:0000256" key="1">
    <source>
        <dbReference type="SAM" id="Phobius"/>
    </source>
</evidence>
<keyword evidence="4" id="KW-1185">Reference proteome</keyword>
<evidence type="ECO:0000313" key="3">
    <source>
        <dbReference type="EMBL" id="KAK8871699.1"/>
    </source>
</evidence>
<dbReference type="SUPFAM" id="SSF54001">
    <property type="entry name" value="Cysteine proteinases"/>
    <property type="match status" value="1"/>
</dbReference>
<dbReference type="InterPro" id="IPR038765">
    <property type="entry name" value="Papain-like_cys_pep_sf"/>
</dbReference>
<dbReference type="Pfam" id="PF00240">
    <property type="entry name" value="ubiquitin"/>
    <property type="match status" value="1"/>
</dbReference>
<sequence>MKIYFKLCFPFKAGYSGFLSLYVNPTDFIEDAKKKLQKMFSIYIQHHILSYNGTMLNEGCTFQDYAIQDGSKISINLILRGGGCPCKKPSPVLGFINQDNGKYYNRPLPSGKLTPRYIRNTNATFVYEQVGGTCYAYAACSAYINTIVRIFGAKPPSFQECYNIACYNGHRGGRPEKSIQLLEDHFQYGILYDITKKLSIKDAITISPIVCFTTSEKGWYNVASGSLLKYPGGKPDGNHAVLIEGYDLQKDCFICKNSWGGRSAEPRFDFTQSAAHHYRFIRVYFTERSIRIHGARQFYPRMKKFVGNYKRNIIECAWMDRATAIYTSDYVCRYLYNAKGKYKYIGYEINSWINLNIVSQNTNRENMNEYLKKKEEYDNFVNIIRMQPNKKLQNSPINVNPKTKIEKKEEPFLIENCFQLFVLSLVILLLLYFTLPTFYKRFQRMSHRNKIQFFSMISILLLFKIRKIK</sequence>
<dbReference type="CDD" id="cd17039">
    <property type="entry name" value="Ubl_ubiquitin_like"/>
    <property type="match status" value="1"/>
</dbReference>
<organism evidence="3 4">
    <name type="scientific">Tritrichomonas musculus</name>
    <dbReference type="NCBI Taxonomy" id="1915356"/>
    <lineage>
        <taxon>Eukaryota</taxon>
        <taxon>Metamonada</taxon>
        <taxon>Parabasalia</taxon>
        <taxon>Tritrichomonadida</taxon>
        <taxon>Tritrichomonadidae</taxon>
        <taxon>Tritrichomonas</taxon>
    </lineage>
</organism>
<proteinExistence type="predicted"/>